<comment type="caution">
    <text evidence="1">The sequence shown here is derived from an EMBL/GenBank/DDBJ whole genome shotgun (WGS) entry which is preliminary data.</text>
</comment>
<evidence type="ECO:0000313" key="1">
    <source>
        <dbReference type="EMBL" id="KAA8559962.1"/>
    </source>
</evidence>
<protein>
    <submittedName>
        <fullName evidence="1">Uncharacterized protein</fullName>
    </submittedName>
</protein>
<organism evidence="1 2">
    <name type="scientific">Pseudomonas extremaustralis</name>
    <dbReference type="NCBI Taxonomy" id="359110"/>
    <lineage>
        <taxon>Bacteria</taxon>
        <taxon>Pseudomonadati</taxon>
        <taxon>Pseudomonadota</taxon>
        <taxon>Gammaproteobacteria</taxon>
        <taxon>Pseudomonadales</taxon>
        <taxon>Pseudomonadaceae</taxon>
        <taxon>Pseudomonas</taxon>
    </lineage>
</organism>
<gene>
    <name evidence="1" type="ORF">FX985_06345</name>
</gene>
<evidence type="ECO:0000313" key="2">
    <source>
        <dbReference type="Proteomes" id="UP000323425"/>
    </source>
</evidence>
<dbReference type="AlphaFoldDB" id="A0A5M9IV82"/>
<reference evidence="1 2" key="1">
    <citation type="journal article" date="2018" name="Plant Biotechnol. Rep.">
        <title>Diversity and antifungal activity of endophytic bacteria associated with Panax ginseng seedlings.</title>
        <authorList>
            <person name="Park J.M."/>
            <person name="Hong C.E."/>
            <person name="Jo S.H."/>
        </authorList>
    </citation>
    <scope>NUCLEOTIDE SEQUENCE [LARGE SCALE GENOMIC DNA]</scope>
    <source>
        <strain evidence="1 2">PgKB38</strain>
    </source>
</reference>
<sequence>MVQGQQQHVFLCIELEQLHTQQRPVLQVERQQRLTGCRLVDGLLARRRLQCAEIQVFDGQRWLDGHLHQALIGLALEHRAQRFMARHQAGECLLHGAQVQCALEPHRPRQIVGAAGRVQLPQKPHALLRVGQRLAILRLHPCRNRKPGKIHPFLLQRLQEQLAFFQGQPDKPASKFQGVFSIHFLESGAIGGKHKGTSSL</sequence>
<dbReference type="EMBL" id="VTFH01000002">
    <property type="protein sequence ID" value="KAA8559962.1"/>
    <property type="molecule type" value="Genomic_DNA"/>
</dbReference>
<dbReference type="Proteomes" id="UP000323425">
    <property type="component" value="Unassembled WGS sequence"/>
</dbReference>
<proteinExistence type="predicted"/>
<name>A0A5M9IV82_9PSED</name>
<accession>A0A5M9IV82</accession>